<comment type="subcellular location">
    <subcellularLocation>
        <location evidence="1">Nucleus</location>
    </subcellularLocation>
</comment>
<keyword evidence="2" id="KW-0805">Transcription regulation</keyword>
<dbReference type="GO" id="GO:0003677">
    <property type="term" value="F:DNA binding"/>
    <property type="evidence" value="ECO:0007669"/>
    <property type="project" value="UniProtKB-KW"/>
</dbReference>
<keyword evidence="5" id="KW-0539">Nucleus</keyword>
<sequence length="692" mass="77557">MAPSTTRITVNSEGRRTNSLGFAKHDCHTCSAQRRPCDRQRPRCGPCLSNRQRCGGFATNLVWKDVEIPPSASDPVLSTGFGIFSSNSTVRQNEPTKRNNRGFKFVKGRMKRKRKPKEPLSESNSLPIASECEELDLIGQNELPEIHPSAWLATPTTASNLSFSVEAGDELNLSDCMGQSFGSGMTDVSHGLSVANPHWLSGPDVFYGTTSDSSWSDSPPSPNAMSPLPAMLSSITNAVDTFHPSMLGNSESFLGGPLATSFSPRPLGHSTSSVIDEDDQDITGERYHLTVGVLHQDTAHKYGPILEMYNEEFSMFPLTMDCPINPFRVRKIRAGESDFLLHAIVAMASQHLAKQTNRADLTLQVYDHRSTALRLFAQALCQSDPFTLLDGLLLIISLDLTQSALGTWGIHLDGARRLLEAANALKISQKSARIRAQIAFLVWWDVTLAFISREDLRLPLSYLDMLVEHGDSPDWSFFALNGCPIELVVAMAKLAKLASIYEKTQQMQWTIFDRTPVGQVITEVKDFVNREDATLTDVGLAEDDLDAKRDRFHCIEAWRHAILLYTYRVFDRPQDSKALRVINHLTRVTLDHVRCISRRSFIQKQVLLPVFLAGSEVSHEQDRAFIREYCKHWSAAARFYMFESTRFLLEDIWEDWDSSTRESYWWGLKVGLSNGYGGRDESSEMPLQVLLG</sequence>
<dbReference type="InterPro" id="IPR021858">
    <property type="entry name" value="Fun_TF"/>
</dbReference>
<evidence type="ECO:0000256" key="5">
    <source>
        <dbReference type="ARBA" id="ARBA00023242"/>
    </source>
</evidence>
<dbReference type="GO" id="GO:0000981">
    <property type="term" value="F:DNA-binding transcription factor activity, RNA polymerase II-specific"/>
    <property type="evidence" value="ECO:0007669"/>
    <property type="project" value="InterPro"/>
</dbReference>
<feature type="compositionally biased region" description="Basic residues" evidence="6">
    <location>
        <begin position="98"/>
        <end position="116"/>
    </location>
</feature>
<evidence type="ECO:0000256" key="4">
    <source>
        <dbReference type="ARBA" id="ARBA00023163"/>
    </source>
</evidence>
<dbReference type="SUPFAM" id="SSF57701">
    <property type="entry name" value="Zn2/Cys6 DNA-binding domain"/>
    <property type="match status" value="1"/>
</dbReference>
<dbReference type="Proteomes" id="UP000053342">
    <property type="component" value="Unassembled WGS sequence"/>
</dbReference>
<name>A0A0D2C7N5_9EURO</name>
<dbReference type="PANTHER" id="PTHR37534:SF46">
    <property type="entry name" value="ZN(II)2CYS6 TRANSCRIPTION FACTOR (EUROFUNG)"/>
    <property type="match status" value="1"/>
</dbReference>
<dbReference type="GeneID" id="27353607"/>
<dbReference type="OrthoDB" id="4120972at2759"/>
<keyword evidence="4" id="KW-0804">Transcription</keyword>
<organism evidence="7 8">
    <name type="scientific">Exophiala oligosperma</name>
    <dbReference type="NCBI Taxonomy" id="215243"/>
    <lineage>
        <taxon>Eukaryota</taxon>
        <taxon>Fungi</taxon>
        <taxon>Dikarya</taxon>
        <taxon>Ascomycota</taxon>
        <taxon>Pezizomycotina</taxon>
        <taxon>Eurotiomycetes</taxon>
        <taxon>Chaetothyriomycetidae</taxon>
        <taxon>Chaetothyriales</taxon>
        <taxon>Herpotrichiellaceae</taxon>
        <taxon>Exophiala</taxon>
    </lineage>
</organism>
<dbReference type="EMBL" id="KN847333">
    <property type="protein sequence ID" value="KIW45822.1"/>
    <property type="molecule type" value="Genomic_DNA"/>
</dbReference>
<dbReference type="GO" id="GO:0008270">
    <property type="term" value="F:zinc ion binding"/>
    <property type="evidence" value="ECO:0007669"/>
    <property type="project" value="InterPro"/>
</dbReference>
<evidence type="ECO:0000313" key="8">
    <source>
        <dbReference type="Proteomes" id="UP000053342"/>
    </source>
</evidence>
<evidence type="ECO:0000313" key="7">
    <source>
        <dbReference type="EMBL" id="KIW45822.1"/>
    </source>
</evidence>
<dbReference type="Pfam" id="PF11951">
    <property type="entry name" value="Fungal_trans_2"/>
    <property type="match status" value="1"/>
</dbReference>
<evidence type="ECO:0000256" key="1">
    <source>
        <dbReference type="ARBA" id="ARBA00004123"/>
    </source>
</evidence>
<dbReference type="HOGENOM" id="CLU_028540_1_1_1"/>
<evidence type="ECO:0000256" key="3">
    <source>
        <dbReference type="ARBA" id="ARBA00023125"/>
    </source>
</evidence>
<dbReference type="InterPro" id="IPR036864">
    <property type="entry name" value="Zn2-C6_fun-type_DNA-bd_sf"/>
</dbReference>
<dbReference type="STRING" id="215243.A0A0D2C7N5"/>
<dbReference type="RefSeq" id="XP_016266038.1">
    <property type="nucleotide sequence ID" value="XM_016402141.1"/>
</dbReference>
<accession>A0A0D2C7N5</accession>
<protein>
    <recommendedName>
        <fullName evidence="9">Zn(2)-C6 fungal-type domain-containing protein</fullName>
    </recommendedName>
</protein>
<keyword evidence="3" id="KW-0238">DNA-binding</keyword>
<dbReference type="InterPro" id="IPR001138">
    <property type="entry name" value="Zn2Cys6_DnaBD"/>
</dbReference>
<proteinExistence type="predicted"/>
<gene>
    <name evidence="7" type="ORF">PV06_01533</name>
</gene>
<dbReference type="CDD" id="cd00067">
    <property type="entry name" value="GAL4"/>
    <property type="match status" value="1"/>
</dbReference>
<evidence type="ECO:0000256" key="2">
    <source>
        <dbReference type="ARBA" id="ARBA00023015"/>
    </source>
</evidence>
<feature type="region of interest" description="Disordered" evidence="6">
    <location>
        <begin position="88"/>
        <end position="124"/>
    </location>
</feature>
<evidence type="ECO:0008006" key="9">
    <source>
        <dbReference type="Google" id="ProtNLM"/>
    </source>
</evidence>
<dbReference type="VEuPathDB" id="FungiDB:PV06_01533"/>
<keyword evidence="8" id="KW-1185">Reference proteome</keyword>
<dbReference type="AlphaFoldDB" id="A0A0D2C7N5"/>
<evidence type="ECO:0000256" key="6">
    <source>
        <dbReference type="SAM" id="MobiDB-lite"/>
    </source>
</evidence>
<dbReference type="PANTHER" id="PTHR37534">
    <property type="entry name" value="TRANSCRIPTIONAL ACTIVATOR PROTEIN UGA3"/>
    <property type="match status" value="1"/>
</dbReference>
<dbReference type="GO" id="GO:0005634">
    <property type="term" value="C:nucleus"/>
    <property type="evidence" value="ECO:0007669"/>
    <property type="project" value="UniProtKB-SubCell"/>
</dbReference>
<reference evidence="7 8" key="1">
    <citation type="submission" date="2015-01" db="EMBL/GenBank/DDBJ databases">
        <title>The Genome Sequence of Exophiala oligosperma CBS72588.</title>
        <authorList>
            <consortium name="The Broad Institute Genomics Platform"/>
            <person name="Cuomo C."/>
            <person name="de Hoog S."/>
            <person name="Gorbushina A."/>
            <person name="Stielow B."/>
            <person name="Teixiera M."/>
            <person name="Abouelleil A."/>
            <person name="Chapman S.B."/>
            <person name="Priest M."/>
            <person name="Young S.K."/>
            <person name="Wortman J."/>
            <person name="Nusbaum C."/>
            <person name="Birren B."/>
        </authorList>
    </citation>
    <scope>NUCLEOTIDE SEQUENCE [LARGE SCALE GENOMIC DNA]</scope>
    <source>
        <strain evidence="7 8">CBS 72588</strain>
    </source>
</reference>